<accession>A0AAX4I6V6</accession>
<sequence>MLPHALITLAATAALMFQSAHGLPAGELEDRQAPGCLIRTQRFENEFPSCPTDSPPVPTCQSGRAGRQLSWVADPPVPRGSRSLCSGTLRYECCGDR</sequence>
<dbReference type="GeneID" id="87940637"/>
<evidence type="ECO:0000313" key="2">
    <source>
        <dbReference type="EMBL" id="WQF79120.1"/>
    </source>
</evidence>
<organism evidence="2 3">
    <name type="scientific">Colletotrichum destructivum</name>
    <dbReference type="NCBI Taxonomy" id="34406"/>
    <lineage>
        <taxon>Eukaryota</taxon>
        <taxon>Fungi</taxon>
        <taxon>Dikarya</taxon>
        <taxon>Ascomycota</taxon>
        <taxon>Pezizomycotina</taxon>
        <taxon>Sordariomycetes</taxon>
        <taxon>Hypocreomycetidae</taxon>
        <taxon>Glomerellales</taxon>
        <taxon>Glomerellaceae</taxon>
        <taxon>Colletotrichum</taxon>
        <taxon>Colletotrichum destructivum species complex</taxon>
    </lineage>
</organism>
<dbReference type="RefSeq" id="XP_062776344.1">
    <property type="nucleotide sequence ID" value="XM_062920293.1"/>
</dbReference>
<gene>
    <name evidence="2" type="ORF">CDEST_04134</name>
</gene>
<dbReference type="Proteomes" id="UP001322277">
    <property type="component" value="Chromosome 3"/>
</dbReference>
<keyword evidence="1" id="KW-0732">Signal</keyword>
<evidence type="ECO:0000313" key="3">
    <source>
        <dbReference type="Proteomes" id="UP001322277"/>
    </source>
</evidence>
<name>A0AAX4I6V6_9PEZI</name>
<proteinExistence type="predicted"/>
<feature type="signal peptide" evidence="1">
    <location>
        <begin position="1"/>
        <end position="22"/>
    </location>
</feature>
<dbReference type="AlphaFoldDB" id="A0AAX4I6V6"/>
<dbReference type="KEGG" id="cdet:87940637"/>
<feature type="chain" id="PRO_5044005174" evidence="1">
    <location>
        <begin position="23"/>
        <end position="97"/>
    </location>
</feature>
<keyword evidence="3" id="KW-1185">Reference proteome</keyword>
<reference evidence="3" key="1">
    <citation type="journal article" date="2023" name="bioRxiv">
        <title>Complete genome of the Medicago anthracnose fungus, Colletotrichum destructivum, reveals a mini-chromosome-like region within a core chromosome.</title>
        <authorList>
            <person name="Lapalu N."/>
            <person name="Simon A."/>
            <person name="Lu A."/>
            <person name="Plaumann P.-L."/>
            <person name="Amselem J."/>
            <person name="Pigne S."/>
            <person name="Auger A."/>
            <person name="Koch C."/>
            <person name="Dallery J.-F."/>
            <person name="O'Connell R.J."/>
        </authorList>
    </citation>
    <scope>NUCLEOTIDE SEQUENCE [LARGE SCALE GENOMIC DNA]</scope>
    <source>
        <strain evidence="3">CBS 520.97</strain>
    </source>
</reference>
<protein>
    <submittedName>
        <fullName evidence="2">Uncharacterized protein</fullName>
    </submittedName>
</protein>
<evidence type="ECO:0000256" key="1">
    <source>
        <dbReference type="SAM" id="SignalP"/>
    </source>
</evidence>
<dbReference type="EMBL" id="CP137307">
    <property type="protein sequence ID" value="WQF79120.1"/>
    <property type="molecule type" value="Genomic_DNA"/>
</dbReference>